<comment type="caution">
    <text evidence="2">The sequence shown here is derived from an EMBL/GenBank/DDBJ whole genome shotgun (WGS) entry which is preliminary data.</text>
</comment>
<accession>A0A3N1ZXH0</accession>
<name>A0A3N1ZXH0_9ACTN</name>
<dbReference type="AlphaFoldDB" id="A0A3N1ZXH0"/>
<proteinExistence type="predicted"/>
<evidence type="ECO:0000313" key="2">
    <source>
        <dbReference type="EMBL" id="ROR55553.1"/>
    </source>
</evidence>
<gene>
    <name evidence="2" type="ORF">EDD41_2830</name>
</gene>
<dbReference type="InterPro" id="IPR054437">
    <property type="entry name" value="PspA-assoc_dom"/>
</dbReference>
<dbReference type="Proteomes" id="UP000275749">
    <property type="component" value="Unassembled WGS sequence"/>
</dbReference>
<reference evidence="2 3" key="1">
    <citation type="submission" date="2018-11" db="EMBL/GenBank/DDBJ databases">
        <title>Sequencing the genomes of 1000 actinobacteria strains.</title>
        <authorList>
            <person name="Klenk H.-P."/>
        </authorList>
    </citation>
    <scope>NUCLEOTIDE SEQUENCE [LARGE SCALE GENOMIC DNA]</scope>
    <source>
        <strain evidence="2 3">DSM 10546</strain>
    </source>
</reference>
<dbReference type="EMBL" id="RKHG01000001">
    <property type="protein sequence ID" value="ROR55553.1"/>
    <property type="molecule type" value="Genomic_DNA"/>
</dbReference>
<evidence type="ECO:0000313" key="3">
    <source>
        <dbReference type="Proteomes" id="UP000275749"/>
    </source>
</evidence>
<sequence length="95" mass="10328">MIVRILGEGQWRVAPEAMQSLNELDDRVADALRKDDQEALQSSLALLLEQVRAGEPLADDDLVESDLIIPDSSASLDEVRAFLEEQGNGEGLIPG</sequence>
<organism evidence="2 3">
    <name type="scientific">Luteococcus japonicus</name>
    <dbReference type="NCBI Taxonomy" id="33984"/>
    <lineage>
        <taxon>Bacteria</taxon>
        <taxon>Bacillati</taxon>
        <taxon>Actinomycetota</taxon>
        <taxon>Actinomycetes</taxon>
        <taxon>Propionibacteriales</taxon>
        <taxon>Propionibacteriaceae</taxon>
        <taxon>Luteococcus</taxon>
    </lineage>
</organism>
<evidence type="ECO:0000259" key="1">
    <source>
        <dbReference type="Pfam" id="PF22743"/>
    </source>
</evidence>
<protein>
    <recommendedName>
        <fullName evidence="1">PspA-associated domain-containing protein</fullName>
    </recommendedName>
</protein>
<dbReference type="RefSeq" id="WP_123576318.1">
    <property type="nucleotide sequence ID" value="NZ_RKHG01000001.1"/>
</dbReference>
<dbReference type="Pfam" id="PF22743">
    <property type="entry name" value="PspAA"/>
    <property type="match status" value="1"/>
</dbReference>
<feature type="domain" description="PspA-associated" evidence="1">
    <location>
        <begin position="1"/>
        <end position="95"/>
    </location>
</feature>